<name>A0A850DW47_9MICO</name>
<gene>
    <name evidence="1" type="ORF">HP467_11260</name>
</gene>
<protein>
    <submittedName>
        <fullName evidence="1">Uncharacterized protein</fullName>
    </submittedName>
</protein>
<evidence type="ECO:0000313" key="2">
    <source>
        <dbReference type="Proteomes" id="UP000539146"/>
    </source>
</evidence>
<dbReference type="EMBL" id="JABMCG010000111">
    <property type="protein sequence ID" value="NUU28685.1"/>
    <property type="molecule type" value="Genomic_DNA"/>
</dbReference>
<dbReference type="AlphaFoldDB" id="A0A850DW47"/>
<evidence type="ECO:0000313" key="1">
    <source>
        <dbReference type="EMBL" id="NUU28685.1"/>
    </source>
</evidence>
<organism evidence="1 2">
    <name type="scientific">Curtobacterium citreum</name>
    <dbReference type="NCBI Taxonomy" id="2036"/>
    <lineage>
        <taxon>Bacteria</taxon>
        <taxon>Bacillati</taxon>
        <taxon>Actinomycetota</taxon>
        <taxon>Actinomycetes</taxon>
        <taxon>Micrococcales</taxon>
        <taxon>Microbacteriaceae</taxon>
        <taxon>Curtobacterium</taxon>
    </lineage>
</organism>
<reference evidence="1 2" key="1">
    <citation type="submission" date="2020-05" db="EMBL/GenBank/DDBJ databases">
        <title>Genome Sequencing of Type Strains.</title>
        <authorList>
            <person name="Lemaire J.F."/>
            <person name="Inderbitzin P."/>
            <person name="Gregorio O.A."/>
            <person name="Collins S.B."/>
            <person name="Wespe N."/>
            <person name="Knight-Connoni V."/>
        </authorList>
    </citation>
    <scope>NUCLEOTIDE SEQUENCE [LARGE SCALE GENOMIC DNA]</scope>
    <source>
        <strain evidence="1 2">DSM 20512</strain>
    </source>
</reference>
<accession>A0A850DW47</accession>
<proteinExistence type="predicted"/>
<dbReference type="Proteomes" id="UP000539146">
    <property type="component" value="Unassembled WGS sequence"/>
</dbReference>
<comment type="caution">
    <text evidence="1">The sequence shown here is derived from an EMBL/GenBank/DDBJ whole genome shotgun (WGS) entry which is preliminary data.</text>
</comment>
<sequence>MSGPTISLHLGAPVYAQALRYTAMFHAKPFAEALLVYREGGTYTILSPGEDHHGCYVSATLPLDPPRRVQFTSLPSTDWSDDVATHVLGFAPDTGGFTQELHLPGEPVPRVQHGFAAPVAEPRSIDTDRGWATLRAEHAAAFDRARSLAGAAAG</sequence>